<keyword evidence="2 5" id="KW-0812">Transmembrane</keyword>
<feature type="transmembrane region" description="Helical" evidence="5">
    <location>
        <begin position="269"/>
        <end position="286"/>
    </location>
</feature>
<dbReference type="Proteomes" id="UP000182409">
    <property type="component" value="Unassembled WGS sequence"/>
</dbReference>
<protein>
    <submittedName>
        <fullName evidence="7">Yip1 domain-containing protein</fullName>
    </submittedName>
</protein>
<feature type="transmembrane region" description="Helical" evidence="5">
    <location>
        <begin position="207"/>
        <end position="232"/>
    </location>
</feature>
<evidence type="ECO:0000313" key="7">
    <source>
        <dbReference type="EMBL" id="SEB76767.1"/>
    </source>
</evidence>
<feature type="transmembrane region" description="Helical" evidence="5">
    <location>
        <begin position="167"/>
        <end position="195"/>
    </location>
</feature>
<dbReference type="GO" id="GO:0016020">
    <property type="term" value="C:membrane"/>
    <property type="evidence" value="ECO:0007669"/>
    <property type="project" value="UniProtKB-SubCell"/>
</dbReference>
<dbReference type="EMBL" id="FNSD01000001">
    <property type="protein sequence ID" value="SEB76767.1"/>
    <property type="molecule type" value="Genomic_DNA"/>
</dbReference>
<gene>
    <name evidence="7" type="ORF">SAMN05443244_1785</name>
</gene>
<dbReference type="AlphaFoldDB" id="A0A1H4M1S7"/>
<feature type="transmembrane region" description="Helical" evidence="5">
    <location>
        <begin position="108"/>
        <end position="127"/>
    </location>
</feature>
<name>A0A1H4M1S7_9BACT</name>
<evidence type="ECO:0000313" key="8">
    <source>
        <dbReference type="Proteomes" id="UP000182409"/>
    </source>
</evidence>
<accession>A0A1H4M1S7</accession>
<proteinExistence type="predicted"/>
<evidence type="ECO:0000256" key="4">
    <source>
        <dbReference type="ARBA" id="ARBA00023136"/>
    </source>
</evidence>
<comment type="subcellular location">
    <subcellularLocation>
        <location evidence="1">Membrane</location>
        <topology evidence="1">Multi-pass membrane protein</topology>
    </subcellularLocation>
</comment>
<feature type="transmembrane region" description="Helical" evidence="5">
    <location>
        <begin position="293"/>
        <end position="315"/>
    </location>
</feature>
<dbReference type="InterPro" id="IPR006977">
    <property type="entry name" value="Yip1_dom"/>
</dbReference>
<evidence type="ECO:0000256" key="2">
    <source>
        <dbReference type="ARBA" id="ARBA00022692"/>
    </source>
</evidence>
<evidence type="ECO:0000259" key="6">
    <source>
        <dbReference type="Pfam" id="PF04893"/>
    </source>
</evidence>
<evidence type="ECO:0000256" key="1">
    <source>
        <dbReference type="ARBA" id="ARBA00004141"/>
    </source>
</evidence>
<dbReference type="RefSeq" id="WP_244502017.1">
    <property type="nucleotide sequence ID" value="NZ_FNSD01000001.1"/>
</dbReference>
<evidence type="ECO:0000256" key="5">
    <source>
        <dbReference type="SAM" id="Phobius"/>
    </source>
</evidence>
<sequence length="316" mass="33757">MLVDRKGTAEAVPFRTLQSSFTDVAHPTFKNFLVAMWNGGARIAAINTGARAVTDAAFPAAATYVDLPPAGPRDAYDGQPALTSVERVTNTFFSPTETFADLRRSQSWWLPFVLVVLFSYLFSGVAVTRIGLPALAASAIHNNPTQNQRYQDASPEQRAQTMTGTRVVMGIVLSSFVLTVPLFCAIFALLLWVGFNFILGGSGTFKGMFAVAMFASLPGILRSLLIIGLMFAGDRDSFNINDPIGTNPGFYMGADSSAFLKSALSSVDLFSLWTLALVAIGGAIVARVKVKNGVTMVFAAWLIFVLLKSAAAAAMS</sequence>
<reference evidence="7 8" key="1">
    <citation type="submission" date="2016-10" db="EMBL/GenBank/DDBJ databases">
        <authorList>
            <person name="de Groot N.N."/>
        </authorList>
    </citation>
    <scope>NUCLEOTIDE SEQUENCE [LARGE SCALE GENOMIC DNA]</scope>
    <source>
        <strain evidence="7 8">AB35.6</strain>
    </source>
</reference>
<keyword evidence="3 5" id="KW-1133">Transmembrane helix</keyword>
<dbReference type="Pfam" id="PF04893">
    <property type="entry name" value="Yip1"/>
    <property type="match status" value="1"/>
</dbReference>
<feature type="domain" description="Yip1" evidence="6">
    <location>
        <begin position="91"/>
        <end position="307"/>
    </location>
</feature>
<organism evidence="7 8">
    <name type="scientific">Terriglobus roseus</name>
    <dbReference type="NCBI Taxonomy" id="392734"/>
    <lineage>
        <taxon>Bacteria</taxon>
        <taxon>Pseudomonadati</taxon>
        <taxon>Acidobacteriota</taxon>
        <taxon>Terriglobia</taxon>
        <taxon>Terriglobales</taxon>
        <taxon>Acidobacteriaceae</taxon>
        <taxon>Terriglobus</taxon>
    </lineage>
</organism>
<keyword evidence="4 5" id="KW-0472">Membrane</keyword>
<evidence type="ECO:0000256" key="3">
    <source>
        <dbReference type="ARBA" id="ARBA00022989"/>
    </source>
</evidence>